<proteinExistence type="predicted"/>
<dbReference type="AlphaFoldDB" id="A0A679GSG5"/>
<dbReference type="KEGG" id="poj:PtoMrB4_52650"/>
<gene>
    <name evidence="1" type="ORF">PtoMrB4_52650</name>
</gene>
<protein>
    <submittedName>
        <fullName evidence="1">Uncharacterized protein</fullName>
    </submittedName>
</protein>
<accession>A0A679GSG5</accession>
<dbReference type="Proteomes" id="UP000501237">
    <property type="component" value="Chromosome"/>
</dbReference>
<sequence>MVNGRYGENADLTNGLAQEVEAGYNAPGDLSPFAARPFVAFPDCTNLGHPSETLVALGFKQDLSSSN</sequence>
<organism evidence="1 2">
    <name type="scientific">Metapseudomonas otitidis</name>
    <dbReference type="NCBI Taxonomy" id="319939"/>
    <lineage>
        <taxon>Bacteria</taxon>
        <taxon>Pseudomonadati</taxon>
        <taxon>Pseudomonadota</taxon>
        <taxon>Gammaproteobacteria</taxon>
        <taxon>Pseudomonadales</taxon>
        <taxon>Pseudomonadaceae</taxon>
        <taxon>Metapseudomonas</taxon>
    </lineage>
</organism>
<dbReference type="EMBL" id="AP022642">
    <property type="protein sequence ID" value="BCA31288.1"/>
    <property type="molecule type" value="Genomic_DNA"/>
</dbReference>
<evidence type="ECO:0000313" key="2">
    <source>
        <dbReference type="Proteomes" id="UP000501237"/>
    </source>
</evidence>
<evidence type="ECO:0000313" key="1">
    <source>
        <dbReference type="EMBL" id="BCA31288.1"/>
    </source>
</evidence>
<reference evidence="1 2" key="1">
    <citation type="journal article" date="2020" name="Microbiol. Resour. Announc.">
        <title>Complete genome sequence of Pseudomonas otitidis strain MrB4, isolated from Lake Biwa in Japan.</title>
        <authorList>
            <person name="Miyazaki K."/>
            <person name="Hase E."/>
            <person name="Maruya T."/>
        </authorList>
    </citation>
    <scope>NUCLEOTIDE SEQUENCE [LARGE SCALE GENOMIC DNA]</scope>
    <source>
        <strain evidence="1 2">MrB4</strain>
    </source>
</reference>
<name>A0A679GSG5_9GAMM</name>